<dbReference type="Gene3D" id="3.20.20.80">
    <property type="entry name" value="Glycosidases"/>
    <property type="match status" value="1"/>
</dbReference>
<comment type="catalytic activity">
    <reaction evidence="1">
        <text>Hydrolysis of terminal non-reducing N-acetyl-D-hexosamine residues in N-acetyl-beta-D-hexosaminides.</text>
        <dbReference type="EC" id="3.2.1.52"/>
    </reaction>
</comment>
<dbReference type="PRINTS" id="PR00738">
    <property type="entry name" value="GLHYDRLASE20"/>
</dbReference>
<protein>
    <recommendedName>
        <fullName evidence="3">beta-N-acetylhexosaminidase</fullName>
        <ecNumber evidence="3">3.2.1.52</ecNumber>
    </recommendedName>
</protein>
<dbReference type="InterPro" id="IPR037524">
    <property type="entry name" value="PA14/GLEYA"/>
</dbReference>
<name>A0A1V9FTA9_9BACT</name>
<dbReference type="SUPFAM" id="SSF51445">
    <property type="entry name" value="(Trans)glycosidases"/>
    <property type="match status" value="1"/>
</dbReference>
<dbReference type="SMART" id="SM00758">
    <property type="entry name" value="PA14"/>
    <property type="match status" value="1"/>
</dbReference>
<dbReference type="EMBL" id="LVYD01000057">
    <property type="protein sequence ID" value="OQP61558.1"/>
    <property type="molecule type" value="Genomic_DNA"/>
</dbReference>
<dbReference type="PANTHER" id="PTHR22600">
    <property type="entry name" value="BETA-HEXOSAMINIDASE"/>
    <property type="match status" value="1"/>
</dbReference>
<dbReference type="InterPro" id="IPR011658">
    <property type="entry name" value="PA14_dom"/>
</dbReference>
<evidence type="ECO:0000256" key="3">
    <source>
        <dbReference type="ARBA" id="ARBA00012663"/>
    </source>
</evidence>
<dbReference type="Pfam" id="PF13287">
    <property type="entry name" value="Fn3_assoc"/>
    <property type="match status" value="1"/>
</dbReference>
<dbReference type="EC" id="3.2.1.52" evidence="3"/>
<dbReference type="Gene3D" id="3.30.379.10">
    <property type="entry name" value="Chitobiase/beta-hexosaminidase domain 2-like"/>
    <property type="match status" value="1"/>
</dbReference>
<dbReference type="SUPFAM" id="SSF56988">
    <property type="entry name" value="Anthrax protective antigen"/>
    <property type="match status" value="1"/>
</dbReference>
<dbReference type="Gene3D" id="3.90.182.10">
    <property type="entry name" value="Toxin - Anthrax Protective Antigen,domain 1"/>
    <property type="match status" value="1"/>
</dbReference>
<evidence type="ECO:0000256" key="1">
    <source>
        <dbReference type="ARBA" id="ARBA00001231"/>
    </source>
</evidence>
<dbReference type="CDD" id="cd06563">
    <property type="entry name" value="GH20_chitobiase-like"/>
    <property type="match status" value="1"/>
</dbReference>
<reference evidence="8 9" key="1">
    <citation type="submission" date="2016-03" db="EMBL/GenBank/DDBJ databases">
        <title>Niastella vici sp. nov., isolated from farmland soil.</title>
        <authorList>
            <person name="Chen L."/>
            <person name="Wang D."/>
            <person name="Yang S."/>
            <person name="Wang G."/>
        </authorList>
    </citation>
    <scope>NUCLEOTIDE SEQUENCE [LARGE SCALE GENOMIC DNA]</scope>
    <source>
        <strain evidence="8 9">DJ57</strain>
    </source>
</reference>
<evidence type="ECO:0000256" key="4">
    <source>
        <dbReference type="ARBA" id="ARBA00022801"/>
    </source>
</evidence>
<dbReference type="GO" id="GO:0030203">
    <property type="term" value="P:glycosaminoglycan metabolic process"/>
    <property type="evidence" value="ECO:0007669"/>
    <property type="project" value="TreeGrafter"/>
</dbReference>
<dbReference type="InterPro" id="IPR015883">
    <property type="entry name" value="Glyco_hydro_20_cat"/>
</dbReference>
<dbReference type="PROSITE" id="PS51820">
    <property type="entry name" value="PA14"/>
    <property type="match status" value="1"/>
</dbReference>
<keyword evidence="5" id="KW-0326">Glycosidase</keyword>
<feature type="domain" description="PA14" evidence="7">
    <location>
        <begin position="628"/>
        <end position="764"/>
    </location>
</feature>
<dbReference type="SUPFAM" id="SSF55545">
    <property type="entry name" value="beta-N-acetylhexosaminidase-like domain"/>
    <property type="match status" value="1"/>
</dbReference>
<proteinExistence type="inferred from homology"/>
<dbReference type="AlphaFoldDB" id="A0A1V9FTA9"/>
<dbReference type="InterPro" id="IPR029018">
    <property type="entry name" value="Hex-like_dom2"/>
</dbReference>
<evidence type="ECO:0000256" key="6">
    <source>
        <dbReference type="PIRSR" id="PIRSR625705-1"/>
    </source>
</evidence>
<organism evidence="8 9">
    <name type="scientific">Niastella vici</name>
    <dbReference type="NCBI Taxonomy" id="1703345"/>
    <lineage>
        <taxon>Bacteria</taxon>
        <taxon>Pseudomonadati</taxon>
        <taxon>Bacteroidota</taxon>
        <taxon>Chitinophagia</taxon>
        <taxon>Chitinophagales</taxon>
        <taxon>Chitinophagaceae</taxon>
        <taxon>Niastella</taxon>
    </lineage>
</organism>
<dbReference type="InterPro" id="IPR025705">
    <property type="entry name" value="Beta_hexosaminidase_sua/sub"/>
</dbReference>
<dbReference type="STRING" id="1703345.A3860_32060"/>
<comment type="caution">
    <text evidence="8">The sequence shown here is derived from an EMBL/GenBank/DDBJ whole genome shotgun (WGS) entry which is preliminary data.</text>
</comment>
<evidence type="ECO:0000259" key="7">
    <source>
        <dbReference type="PROSITE" id="PS51820"/>
    </source>
</evidence>
<evidence type="ECO:0000256" key="2">
    <source>
        <dbReference type="ARBA" id="ARBA00006285"/>
    </source>
</evidence>
<keyword evidence="9" id="KW-1185">Reference proteome</keyword>
<dbReference type="Proteomes" id="UP000192796">
    <property type="component" value="Unassembled WGS sequence"/>
</dbReference>
<sequence length="767" mass="85977">MMMKKINRIKHPYRLVLTCIIVLLVAEGRAQSSADFPLVPFPASLTSGKGEFIITPGTGIVYDTKDGFEQALAEMSRLIPSGTSLPKPSTKVIELQKDAAITSPEGYHIAITEQRVLLSARTPAGMFRAVETIRQLLPLSVEKRSGGAQSLRLPALTITDEPAYAWRGIHLDVARHFFSISYLEKLIDRMALYKLNKLHLHLTDDQGWRIEIKKYPELTAQGAWRTFDRNDSACMHQQKDNLDMAIDPKHLVQRNGKTLYGGFYTQQQMKALVKYAADRYIDIIPEVDMPGHMMAAIHSFPDLSCEGGSKWGELFSTPICPCKESTFEFAQNIFTEIMDIFPSEYIHLGADEVDRKTWAQSPLCKTLMEKEGLKSTAELQSYFVKRMEKFFQSKGRKLIGWDEILEGGISSTANVMYWRSWVPDAPVMAARNGNRVIMSPGNPLYFDNPPDAHSLENIYQFKVVPEKLTPDEANSIIGAQANLWTERVPSENRADYLYFPRLLALAERTWSKNLDYASFQQRLPAQFNRLEALQVHYRLPDLTGFVEHNVFTDSAVLDIKKPLPSLTLRYTTNGSLPVATSPVLSKPLVIKQPVTIKLAAFTTKGLRGDIYTLNYQKEVYQQPVALTQPAPGLQCKYYKKYLLNTLGMQTLQPDSQFIAPNAIVPAAVSAPSFGLQYSGYIDIPETGIYSFYLLCDDGGTLTIGNKEVVNNDGQHAPQEKSGQVALKKGLHLFYLNFIEGGGGFTLQLKYSKGNGAVIPVPDSFFKH</sequence>
<dbReference type="InterPro" id="IPR026876">
    <property type="entry name" value="Fn3_assoc_repeat"/>
</dbReference>
<dbReference type="InterPro" id="IPR017853">
    <property type="entry name" value="GH"/>
</dbReference>
<evidence type="ECO:0000313" key="8">
    <source>
        <dbReference type="EMBL" id="OQP61558.1"/>
    </source>
</evidence>
<keyword evidence="4" id="KW-0378">Hydrolase</keyword>
<comment type="similarity">
    <text evidence="2">Belongs to the glycosyl hydrolase 20 family.</text>
</comment>
<dbReference type="InterPro" id="IPR015882">
    <property type="entry name" value="HEX_bac_N"/>
</dbReference>
<gene>
    <name evidence="8" type="ORF">A3860_32060</name>
</gene>
<accession>A0A1V9FTA9</accession>
<dbReference type="Pfam" id="PF00728">
    <property type="entry name" value="Glyco_hydro_20"/>
    <property type="match status" value="1"/>
</dbReference>
<dbReference type="GO" id="GO:0005975">
    <property type="term" value="P:carbohydrate metabolic process"/>
    <property type="evidence" value="ECO:0007669"/>
    <property type="project" value="InterPro"/>
</dbReference>
<dbReference type="Pfam" id="PF07691">
    <property type="entry name" value="PA14"/>
    <property type="match status" value="1"/>
</dbReference>
<feature type="active site" description="Proton donor" evidence="6">
    <location>
        <position position="352"/>
    </location>
</feature>
<evidence type="ECO:0000256" key="5">
    <source>
        <dbReference type="ARBA" id="ARBA00023295"/>
    </source>
</evidence>
<dbReference type="GO" id="GO:0004563">
    <property type="term" value="F:beta-N-acetylhexosaminidase activity"/>
    <property type="evidence" value="ECO:0007669"/>
    <property type="project" value="UniProtKB-EC"/>
</dbReference>
<dbReference type="Pfam" id="PF02838">
    <property type="entry name" value="Glyco_hydro_20b"/>
    <property type="match status" value="1"/>
</dbReference>
<evidence type="ECO:0000313" key="9">
    <source>
        <dbReference type="Proteomes" id="UP000192796"/>
    </source>
</evidence>
<dbReference type="PANTHER" id="PTHR22600:SF57">
    <property type="entry name" value="BETA-N-ACETYLHEXOSAMINIDASE"/>
    <property type="match status" value="1"/>
</dbReference>
<dbReference type="GO" id="GO:0016020">
    <property type="term" value="C:membrane"/>
    <property type="evidence" value="ECO:0007669"/>
    <property type="project" value="TreeGrafter"/>
</dbReference>